<name>A0A0G4EM46_VITBC</name>
<accession>A0A0G4EM46</accession>
<dbReference type="PhylomeDB" id="A0A0G4EM46"/>
<dbReference type="AlphaFoldDB" id="A0A0G4EM46"/>
<sequence>MLPMPIAGPFGGPRSGFGPFYPGPSISRQLYQQYHAPPPHMTMNLPPHMTIPPQMLPQHPLPAPTGPPPPPHTHMGENPQMATLVLPYLMPQHMLPQSPRRPPHGPPPPPPHSHINDGAPVAEEGEQPVPFEGLLGGEGEVHSMLGPDDPTTHPILPSSHGRYENGTRVWMVTAKRDKGKQEWVKADVYHTEGTSGGTRVSMREVEGREEFIMVVPHQPKASPHGLQVHEGFTLVERAPRDESDSNKHGQHVGLFDLPPDVERDVVFALLGPGDLARLRRTCTLGSRRVSEDYVKTRIDAHLTNKGIKHIISYRIKHRTVGHMLRLLYFIEQSGDWAGWEPIIRVAKHQGRGGGQLSIELGSADVEAVGSRAVFDGRCEAMRQLSPIARHIGVRHENHDGEERWHGRPLTIYTPQTLLLVDHPFRNGFDPANPVCEYDGWEYASLRDAVLDQMRYGGSVVADESSSRWENATRYNRLHSLSTQQPPVWDRRTISTSHRPALPSDSVSDLPFDHPGLGRFDRVIVLHGDQPGHTFQAHLITCVGPDFVRAHFRTTEPPVDSEVGAARLPQTARVAREVIGADAETVFGSWCSATVGCSATV</sequence>
<evidence type="ECO:0000313" key="3">
    <source>
        <dbReference type="Proteomes" id="UP000041254"/>
    </source>
</evidence>
<dbReference type="VEuPathDB" id="CryptoDB:Vbra_12375"/>
<feature type="compositionally biased region" description="Pro residues" evidence="1">
    <location>
        <begin position="59"/>
        <end position="72"/>
    </location>
</feature>
<proteinExistence type="predicted"/>
<evidence type="ECO:0000256" key="1">
    <source>
        <dbReference type="SAM" id="MobiDB-lite"/>
    </source>
</evidence>
<reference evidence="2 3" key="1">
    <citation type="submission" date="2014-11" db="EMBL/GenBank/DDBJ databases">
        <authorList>
            <person name="Zhu J."/>
            <person name="Qi W."/>
            <person name="Song R."/>
        </authorList>
    </citation>
    <scope>NUCLEOTIDE SEQUENCE [LARGE SCALE GENOMIC DNA]</scope>
</reference>
<keyword evidence="3" id="KW-1185">Reference proteome</keyword>
<protein>
    <submittedName>
        <fullName evidence="2">Uncharacterized protein</fullName>
    </submittedName>
</protein>
<feature type="region of interest" description="Disordered" evidence="1">
    <location>
        <begin position="56"/>
        <end position="78"/>
    </location>
</feature>
<organism evidence="2 3">
    <name type="scientific">Vitrella brassicaformis (strain CCMP3155)</name>
    <dbReference type="NCBI Taxonomy" id="1169540"/>
    <lineage>
        <taxon>Eukaryota</taxon>
        <taxon>Sar</taxon>
        <taxon>Alveolata</taxon>
        <taxon>Colpodellida</taxon>
        <taxon>Vitrellaceae</taxon>
        <taxon>Vitrella</taxon>
    </lineage>
</organism>
<dbReference type="InParanoid" id="A0A0G4EM46"/>
<evidence type="ECO:0000313" key="2">
    <source>
        <dbReference type="EMBL" id="CEL97928.1"/>
    </source>
</evidence>
<dbReference type="OrthoDB" id="550577at2759"/>
<feature type="region of interest" description="Disordered" evidence="1">
    <location>
        <begin position="93"/>
        <end position="162"/>
    </location>
</feature>
<dbReference type="Proteomes" id="UP000041254">
    <property type="component" value="Unassembled WGS sequence"/>
</dbReference>
<gene>
    <name evidence="2" type="ORF">Vbra_12375</name>
</gene>
<dbReference type="EMBL" id="CDMY01000259">
    <property type="protein sequence ID" value="CEL97928.1"/>
    <property type="molecule type" value="Genomic_DNA"/>
</dbReference>